<keyword evidence="1" id="KW-0175">Coiled coil</keyword>
<evidence type="ECO:0000313" key="3">
    <source>
        <dbReference type="Proteomes" id="UP000637757"/>
    </source>
</evidence>
<dbReference type="AlphaFoldDB" id="A0A931FBS8"/>
<evidence type="ECO:0000256" key="1">
    <source>
        <dbReference type="SAM" id="Coils"/>
    </source>
</evidence>
<keyword evidence="3" id="KW-1185">Reference proteome</keyword>
<dbReference type="Proteomes" id="UP000637757">
    <property type="component" value="Unassembled WGS sequence"/>
</dbReference>
<accession>A0A931FBS8</accession>
<name>A0A931FBS8_9ENTE</name>
<gene>
    <name evidence="2" type="ORF">IC227_05770</name>
</gene>
<comment type="caution">
    <text evidence="2">The sequence shown here is derived from an EMBL/GenBank/DDBJ whole genome shotgun (WGS) entry which is preliminary data.</text>
</comment>
<evidence type="ECO:0000313" key="2">
    <source>
        <dbReference type="EMBL" id="MBF8807933.1"/>
    </source>
</evidence>
<feature type="coiled-coil region" evidence="1">
    <location>
        <begin position="70"/>
        <end position="97"/>
    </location>
</feature>
<sequence>MTKEALEDCRQKLREINEQEEKLSSFQRKAHRLAEETFYEIQSIVKKNAETNEPLQLARQELGKLEAGFLEEITYEKRKLTRQRQDYENLYRKLKLQLDDE</sequence>
<organism evidence="2 3">
    <name type="scientific">Enterococcus lacertideformus</name>
    <dbReference type="NCBI Taxonomy" id="2771493"/>
    <lineage>
        <taxon>Bacteria</taxon>
        <taxon>Bacillati</taxon>
        <taxon>Bacillota</taxon>
        <taxon>Bacilli</taxon>
        <taxon>Lactobacillales</taxon>
        <taxon>Enterococcaceae</taxon>
        <taxon>Enterococcus</taxon>
    </lineage>
</organism>
<protein>
    <submittedName>
        <fullName evidence="2">Uncharacterized protein</fullName>
    </submittedName>
</protein>
<dbReference type="EMBL" id="JADAKE010000015">
    <property type="protein sequence ID" value="MBF8807933.1"/>
    <property type="molecule type" value="Genomic_DNA"/>
</dbReference>
<feature type="coiled-coil region" evidence="1">
    <location>
        <begin position="2"/>
        <end position="36"/>
    </location>
</feature>
<reference evidence="2" key="1">
    <citation type="submission" date="2020-09" db="EMBL/GenBank/DDBJ databases">
        <title>Genomic insights into the novelty and pathogenicity of a unique biofilm-forming Enterococcus sp. bacteria (Enterococcus lacertideformus) identified in reptiles.</title>
        <authorList>
            <person name="Agius J.E."/>
            <person name="Phalen D.N."/>
            <person name="Rose K."/>
            <person name="Eden J.-S."/>
        </authorList>
    </citation>
    <scope>NUCLEOTIDE SEQUENCE</scope>
    <source>
        <strain evidence="2">PHRS 0518</strain>
    </source>
</reference>
<proteinExistence type="predicted"/>